<dbReference type="InterPro" id="IPR010982">
    <property type="entry name" value="Lambda_DNA-bd_dom_sf"/>
</dbReference>
<keyword evidence="3" id="KW-1185">Reference proteome</keyword>
<dbReference type="AlphaFoldDB" id="A0A563UH24"/>
<dbReference type="OrthoDB" id="1098513at2"/>
<dbReference type="Proteomes" id="UP000320042">
    <property type="component" value="Unassembled WGS sequence"/>
</dbReference>
<dbReference type="CDD" id="cd00093">
    <property type="entry name" value="HTH_XRE"/>
    <property type="match status" value="1"/>
</dbReference>
<comment type="caution">
    <text evidence="2">The sequence shown here is derived from an EMBL/GenBank/DDBJ whole genome shotgun (WGS) entry which is preliminary data.</text>
</comment>
<proteinExistence type="predicted"/>
<sequence>MRGGPKSEIDLFVIDTVKKLRLENKMSQAVLSIKLNVSDAFIGQIENPKNRSKYSIEQLNKLAAIFNCSPKDFLPNKPI</sequence>
<feature type="domain" description="HTH cro/C1-type" evidence="1">
    <location>
        <begin position="17"/>
        <end position="73"/>
    </location>
</feature>
<dbReference type="RefSeq" id="WP_146381131.1">
    <property type="nucleotide sequence ID" value="NZ_VOEJ01000002.1"/>
</dbReference>
<dbReference type="Gene3D" id="1.10.260.40">
    <property type="entry name" value="lambda repressor-like DNA-binding domains"/>
    <property type="match status" value="1"/>
</dbReference>
<dbReference type="SMART" id="SM00530">
    <property type="entry name" value="HTH_XRE"/>
    <property type="match status" value="1"/>
</dbReference>
<dbReference type="EMBL" id="VOEJ01000002">
    <property type="protein sequence ID" value="TWR30674.1"/>
    <property type="molecule type" value="Genomic_DNA"/>
</dbReference>
<protein>
    <submittedName>
        <fullName evidence="2">Helix-turn-helix transcriptional regulator</fullName>
    </submittedName>
</protein>
<organism evidence="2 3">
    <name type="scientific">Mucilaginibacter pallidiroseus</name>
    <dbReference type="NCBI Taxonomy" id="2599295"/>
    <lineage>
        <taxon>Bacteria</taxon>
        <taxon>Pseudomonadati</taxon>
        <taxon>Bacteroidota</taxon>
        <taxon>Sphingobacteriia</taxon>
        <taxon>Sphingobacteriales</taxon>
        <taxon>Sphingobacteriaceae</taxon>
        <taxon>Mucilaginibacter</taxon>
    </lineage>
</organism>
<evidence type="ECO:0000313" key="3">
    <source>
        <dbReference type="Proteomes" id="UP000320042"/>
    </source>
</evidence>
<evidence type="ECO:0000259" key="1">
    <source>
        <dbReference type="PROSITE" id="PS50943"/>
    </source>
</evidence>
<reference evidence="2 3" key="1">
    <citation type="submission" date="2019-07" db="EMBL/GenBank/DDBJ databases">
        <authorList>
            <person name="Kim J."/>
        </authorList>
    </citation>
    <scope>NUCLEOTIDE SEQUENCE [LARGE SCALE GENOMIC DNA]</scope>
    <source>
        <strain evidence="3">dk17</strain>
    </source>
</reference>
<dbReference type="Pfam" id="PF01381">
    <property type="entry name" value="HTH_3"/>
    <property type="match status" value="1"/>
</dbReference>
<accession>A0A563UH24</accession>
<name>A0A563UH24_9SPHI</name>
<dbReference type="PROSITE" id="PS50943">
    <property type="entry name" value="HTH_CROC1"/>
    <property type="match status" value="1"/>
</dbReference>
<gene>
    <name evidence="2" type="ORF">FPZ43_05875</name>
</gene>
<dbReference type="SUPFAM" id="SSF47413">
    <property type="entry name" value="lambda repressor-like DNA-binding domains"/>
    <property type="match status" value="1"/>
</dbReference>
<evidence type="ECO:0000313" key="2">
    <source>
        <dbReference type="EMBL" id="TWR30674.1"/>
    </source>
</evidence>
<dbReference type="InterPro" id="IPR001387">
    <property type="entry name" value="Cro/C1-type_HTH"/>
</dbReference>
<dbReference type="GO" id="GO:0003677">
    <property type="term" value="F:DNA binding"/>
    <property type="evidence" value="ECO:0007669"/>
    <property type="project" value="InterPro"/>
</dbReference>